<proteinExistence type="predicted"/>
<reference evidence="1 2" key="2">
    <citation type="submission" date="2017-02" db="EMBL/GenBank/DDBJ databases">
        <title>A genome survey and senescence transcriptome analysis in Lentinula edodes.</title>
        <authorList>
            <person name="Sakamoto Y."/>
            <person name="Nakade K."/>
            <person name="Sato S."/>
            <person name="Yoshida Y."/>
            <person name="Miyazaki K."/>
            <person name="Natsume S."/>
            <person name="Konno N."/>
        </authorList>
    </citation>
    <scope>NUCLEOTIDE SEQUENCE [LARGE SCALE GENOMIC DNA]</scope>
    <source>
        <strain evidence="1 2">NBRC 111202</strain>
    </source>
</reference>
<dbReference type="EMBL" id="BDGU01000751">
    <property type="protein sequence ID" value="GAW08803.1"/>
    <property type="molecule type" value="Genomic_DNA"/>
</dbReference>
<dbReference type="Proteomes" id="UP000188533">
    <property type="component" value="Unassembled WGS sequence"/>
</dbReference>
<evidence type="ECO:0000313" key="2">
    <source>
        <dbReference type="Proteomes" id="UP000188533"/>
    </source>
</evidence>
<name>A0A1Q3ENL6_LENED</name>
<keyword evidence="2" id="KW-1185">Reference proteome</keyword>
<dbReference type="AlphaFoldDB" id="A0A1Q3ENL6"/>
<comment type="caution">
    <text evidence="1">The sequence shown here is derived from an EMBL/GenBank/DDBJ whole genome shotgun (WGS) entry which is preliminary data.</text>
</comment>
<protein>
    <submittedName>
        <fullName evidence="1">Uncharacterized protein</fullName>
    </submittedName>
</protein>
<evidence type="ECO:0000313" key="1">
    <source>
        <dbReference type="EMBL" id="GAW08803.1"/>
    </source>
</evidence>
<organism evidence="1 2">
    <name type="scientific">Lentinula edodes</name>
    <name type="common">Shiitake mushroom</name>
    <name type="synonym">Lentinus edodes</name>
    <dbReference type="NCBI Taxonomy" id="5353"/>
    <lineage>
        <taxon>Eukaryota</taxon>
        <taxon>Fungi</taxon>
        <taxon>Dikarya</taxon>
        <taxon>Basidiomycota</taxon>
        <taxon>Agaricomycotina</taxon>
        <taxon>Agaricomycetes</taxon>
        <taxon>Agaricomycetidae</taxon>
        <taxon>Agaricales</taxon>
        <taxon>Marasmiineae</taxon>
        <taxon>Omphalotaceae</taxon>
        <taxon>Lentinula</taxon>
    </lineage>
</organism>
<gene>
    <name evidence="1" type="ORF">LENED_010892</name>
</gene>
<sequence>MNVQAQASSANDRIALDSYNSAAKLLHTRYGVQRSIGQIPCYIWQVKATKYFLIEALLSRTVTMKYYFSLFRT</sequence>
<accession>A0A1Q3ENL6</accession>
<reference evidence="1 2" key="1">
    <citation type="submission" date="2016-08" db="EMBL/GenBank/DDBJ databases">
        <authorList>
            <consortium name="Lentinula edodes genome sequencing consortium"/>
            <person name="Sakamoto Y."/>
            <person name="Nakade K."/>
            <person name="Sato S."/>
            <person name="Yoshida Y."/>
            <person name="Miyazaki K."/>
            <person name="Natsume S."/>
            <person name="Konno N."/>
        </authorList>
    </citation>
    <scope>NUCLEOTIDE SEQUENCE [LARGE SCALE GENOMIC DNA]</scope>
    <source>
        <strain evidence="1 2">NBRC 111202</strain>
    </source>
</reference>